<evidence type="ECO:0000256" key="13">
    <source>
        <dbReference type="ARBA" id="ARBA00023102"/>
    </source>
</evidence>
<proteinExistence type="inferred from homology"/>
<dbReference type="OrthoDB" id="2574at2759"/>
<comment type="catalytic activity">
    <reaction evidence="1">
        <text>1-(5-phospho-beta-D-ribosyl)-ATP + diphosphate = 5-phospho-alpha-D-ribose 1-diphosphate + ATP</text>
        <dbReference type="Rhea" id="RHEA:18473"/>
        <dbReference type="ChEBI" id="CHEBI:30616"/>
        <dbReference type="ChEBI" id="CHEBI:33019"/>
        <dbReference type="ChEBI" id="CHEBI:58017"/>
        <dbReference type="ChEBI" id="CHEBI:73183"/>
        <dbReference type="EC" id="2.4.2.17"/>
    </reaction>
</comment>
<dbReference type="InterPro" id="IPR001348">
    <property type="entry name" value="ATP_PRibTrfase_HisG"/>
</dbReference>
<gene>
    <name evidence="18" type="primary">LOC113853124</name>
</gene>
<keyword evidence="8" id="KW-0028">Amino-acid biosynthesis</keyword>
<feature type="domain" description="ATP phosphoribosyltransferase catalytic" evidence="15">
    <location>
        <begin position="100"/>
        <end position="275"/>
    </location>
</feature>
<dbReference type="FunFam" id="3.40.190.10:FF:000118">
    <property type="entry name" value="ATP phosphoribosyltransferase 2, chloroplastic"/>
    <property type="match status" value="1"/>
</dbReference>
<dbReference type="Gene3D" id="3.30.70.120">
    <property type="match status" value="1"/>
</dbReference>
<comment type="cofactor">
    <cofactor evidence="2">
        <name>Mg(2+)</name>
        <dbReference type="ChEBI" id="CHEBI:18420"/>
    </cofactor>
</comment>
<accession>A0A8B8K821</accession>
<dbReference type="InterPro" id="IPR011322">
    <property type="entry name" value="N-reg_PII-like_a/b"/>
</dbReference>
<dbReference type="SUPFAM" id="SSF53850">
    <property type="entry name" value="Periplasmic binding protein-like II"/>
    <property type="match status" value="1"/>
</dbReference>
<evidence type="ECO:0000259" key="15">
    <source>
        <dbReference type="Pfam" id="PF01634"/>
    </source>
</evidence>
<dbReference type="GO" id="GO:0000287">
    <property type="term" value="F:magnesium ion binding"/>
    <property type="evidence" value="ECO:0007669"/>
    <property type="project" value="InterPro"/>
</dbReference>
<evidence type="ECO:0000256" key="11">
    <source>
        <dbReference type="ARBA" id="ARBA00022679"/>
    </source>
</evidence>
<comment type="pathway">
    <text evidence="4">Amino-acid biosynthesis; L-histidine biosynthesis; L-histidine from 5-phospho-alpha-D-ribose 1-diphosphate: step 1/9.</text>
</comment>
<dbReference type="Pfam" id="PF08029">
    <property type="entry name" value="HisG_C"/>
    <property type="match status" value="1"/>
</dbReference>
<dbReference type="InterPro" id="IPR018198">
    <property type="entry name" value="ATP_PRibTrfase_CS"/>
</dbReference>
<keyword evidence="10" id="KW-0328">Glycosyltransferase</keyword>
<dbReference type="PROSITE" id="PS01316">
    <property type="entry name" value="ATP_P_PHORIBOSYLTR"/>
    <property type="match status" value="1"/>
</dbReference>
<evidence type="ECO:0000256" key="8">
    <source>
        <dbReference type="ARBA" id="ARBA00022605"/>
    </source>
</evidence>
<dbReference type="GO" id="GO:0009507">
    <property type="term" value="C:chloroplast"/>
    <property type="evidence" value="ECO:0007669"/>
    <property type="project" value="UniProtKB-SubCell"/>
</dbReference>
<keyword evidence="11" id="KW-0808">Transferase</keyword>
<reference evidence="18" key="2">
    <citation type="submission" date="2025-08" db="UniProtKB">
        <authorList>
            <consortium name="RefSeq"/>
        </authorList>
    </citation>
    <scope>IDENTIFICATION</scope>
    <source>
        <tissue evidence="18">Young leaves</tissue>
    </source>
</reference>
<dbReference type="InterPro" id="IPR013115">
    <property type="entry name" value="HisG_C"/>
</dbReference>
<evidence type="ECO:0000256" key="10">
    <source>
        <dbReference type="ARBA" id="ARBA00022676"/>
    </source>
</evidence>
<dbReference type="InterPro" id="IPR015867">
    <property type="entry name" value="N-reg_PII/ATP_PRibTrfase_C"/>
</dbReference>
<keyword evidence="13" id="KW-0368">Histidine biosynthesis</keyword>
<dbReference type="InterPro" id="IPR013820">
    <property type="entry name" value="ATP_PRibTrfase_cat"/>
</dbReference>
<dbReference type="KEGG" id="aprc:113853124"/>
<dbReference type="EC" id="2.4.2.17" evidence="6"/>
<evidence type="ECO:0000256" key="7">
    <source>
        <dbReference type="ARBA" id="ARBA00022528"/>
    </source>
</evidence>
<dbReference type="Gene3D" id="3.40.190.10">
    <property type="entry name" value="Periplasmic binding protein-like II"/>
    <property type="match status" value="2"/>
</dbReference>
<dbReference type="Pfam" id="PF01634">
    <property type="entry name" value="HisG"/>
    <property type="match status" value="1"/>
</dbReference>
<evidence type="ECO:0000256" key="9">
    <source>
        <dbReference type="ARBA" id="ARBA00022640"/>
    </source>
</evidence>
<keyword evidence="7" id="KW-0150">Chloroplast</keyword>
<evidence type="ECO:0000256" key="14">
    <source>
        <dbReference type="ARBA" id="ARBA00059284"/>
    </source>
</evidence>
<dbReference type="PANTHER" id="PTHR21403">
    <property type="entry name" value="ATP PHOSPHORIBOSYLTRANSFERASE ATP-PRTASE"/>
    <property type="match status" value="1"/>
</dbReference>
<dbReference type="GeneID" id="113853124"/>
<keyword evidence="9" id="KW-0934">Plastid</keyword>
<evidence type="ECO:0000256" key="12">
    <source>
        <dbReference type="ARBA" id="ARBA00022946"/>
    </source>
</evidence>
<evidence type="ECO:0000313" key="17">
    <source>
        <dbReference type="Proteomes" id="UP000694853"/>
    </source>
</evidence>
<protein>
    <recommendedName>
        <fullName evidence="6">ATP phosphoribosyltransferase</fullName>
        <ecNumber evidence="6">2.4.2.17</ecNumber>
    </recommendedName>
</protein>
<dbReference type="RefSeq" id="XP_027339384.1">
    <property type="nucleotide sequence ID" value="XM_027483583.1"/>
</dbReference>
<evidence type="ECO:0000256" key="1">
    <source>
        <dbReference type="ARBA" id="ARBA00000915"/>
    </source>
</evidence>
<evidence type="ECO:0000313" key="18">
    <source>
        <dbReference type="RefSeq" id="XP_027339384.1"/>
    </source>
</evidence>
<organism evidence="17 18">
    <name type="scientific">Abrus precatorius</name>
    <name type="common">Indian licorice</name>
    <name type="synonym">Glycine abrus</name>
    <dbReference type="NCBI Taxonomy" id="3816"/>
    <lineage>
        <taxon>Eukaryota</taxon>
        <taxon>Viridiplantae</taxon>
        <taxon>Streptophyta</taxon>
        <taxon>Embryophyta</taxon>
        <taxon>Tracheophyta</taxon>
        <taxon>Spermatophyta</taxon>
        <taxon>Magnoliopsida</taxon>
        <taxon>eudicotyledons</taxon>
        <taxon>Gunneridae</taxon>
        <taxon>Pentapetalae</taxon>
        <taxon>rosids</taxon>
        <taxon>fabids</taxon>
        <taxon>Fabales</taxon>
        <taxon>Fabaceae</taxon>
        <taxon>Papilionoideae</taxon>
        <taxon>50 kb inversion clade</taxon>
        <taxon>NPAAA clade</taxon>
        <taxon>indigoferoid/millettioid clade</taxon>
        <taxon>Abreae</taxon>
        <taxon>Abrus</taxon>
    </lineage>
</organism>
<evidence type="ECO:0000259" key="16">
    <source>
        <dbReference type="Pfam" id="PF08029"/>
    </source>
</evidence>
<dbReference type="NCBIfam" id="TIGR00070">
    <property type="entry name" value="hisG"/>
    <property type="match status" value="1"/>
</dbReference>
<dbReference type="Proteomes" id="UP000694853">
    <property type="component" value="Unplaced"/>
</dbReference>
<evidence type="ECO:0000256" key="4">
    <source>
        <dbReference type="ARBA" id="ARBA00004667"/>
    </source>
</evidence>
<evidence type="ECO:0000256" key="3">
    <source>
        <dbReference type="ARBA" id="ARBA00004229"/>
    </source>
</evidence>
<evidence type="ECO:0000256" key="5">
    <source>
        <dbReference type="ARBA" id="ARBA00007955"/>
    </source>
</evidence>
<name>A0A8B8K821_ABRPR</name>
<dbReference type="GO" id="GO:0000105">
    <property type="term" value="P:L-histidine biosynthetic process"/>
    <property type="evidence" value="ECO:0007669"/>
    <property type="project" value="UniProtKB-UniPathway"/>
</dbReference>
<dbReference type="CDD" id="cd13593">
    <property type="entry name" value="PBP2_HisGL3"/>
    <property type="match status" value="1"/>
</dbReference>
<dbReference type="PANTHER" id="PTHR21403:SF8">
    <property type="entry name" value="ATP PHOSPHORIBOSYLTRANSFERASE"/>
    <property type="match status" value="1"/>
</dbReference>
<comment type="similarity">
    <text evidence="5">Belongs to the ATP phosphoribosyltransferase family. Long subfamily.</text>
</comment>
<dbReference type="GO" id="GO:0003879">
    <property type="term" value="F:ATP phosphoribosyltransferase activity"/>
    <property type="evidence" value="ECO:0007669"/>
    <property type="project" value="UniProtKB-EC"/>
</dbReference>
<dbReference type="AlphaFoldDB" id="A0A8B8K821"/>
<feature type="domain" description="Histidine biosynthesis HisG C-terminal" evidence="16">
    <location>
        <begin position="283"/>
        <end position="365"/>
    </location>
</feature>
<dbReference type="NCBIfam" id="TIGR03455">
    <property type="entry name" value="HisG_C-term"/>
    <property type="match status" value="1"/>
</dbReference>
<keyword evidence="17" id="KW-1185">Reference proteome</keyword>
<evidence type="ECO:0000256" key="2">
    <source>
        <dbReference type="ARBA" id="ARBA00001946"/>
    </source>
</evidence>
<keyword evidence="12" id="KW-0809">Transit peptide</keyword>
<comment type="function">
    <text evidence="14">Catalyzes the condensation of ATP and 5-phosphoribose 1-diphosphate to form N'-(5'-phosphoribosyl)-ATP (PR-ATP).</text>
</comment>
<comment type="subcellular location">
    <subcellularLocation>
        <location evidence="3">Plastid</location>
        <location evidence="3">Chloroplast</location>
    </subcellularLocation>
</comment>
<sequence>MLTMTMNLPLHASVKSSSWCCYASLSVPQPQAEPQLLNGNPGGRISHRKEIRLGLPSKGRMSSDTLELLKNCQLSVKQVNPRQYVAEIPQLSNLEVWFQRPKDIVRKLLSGDLDLGIVGLDTVSEYGQSNEDLIIVHEALEYGDCHLSLAIPQYGIFENINSMEELAKMPQWTEEKPLRVATGFTYLGPKFMKENGLKHVTFSTADGALEAAPAMGIADAILDLVSSGTTLRENNLKEIEGGVVLESQAVLVASRKSMIQRKGVLETTHEMLERLEAHLRAIGQFTVTANMRGSSAEEVAERVLSQPSLSGLQGPTVSPVFCKRDGKVTADYYAIVICVPKKALYKSIQQLRAIGGSGVLISPLTYIFDEETPRWRQLLSELGL</sequence>
<dbReference type="UniPathway" id="UPA00031">
    <property type="reaction ID" value="UER00006"/>
</dbReference>
<dbReference type="SUPFAM" id="SSF54913">
    <property type="entry name" value="GlnB-like"/>
    <property type="match status" value="1"/>
</dbReference>
<dbReference type="FunFam" id="3.30.70.120:FF:000007">
    <property type="entry name" value="ATP phosphoribosyltransferase, chloroplastic"/>
    <property type="match status" value="1"/>
</dbReference>
<evidence type="ECO:0000256" key="6">
    <source>
        <dbReference type="ARBA" id="ARBA00011946"/>
    </source>
</evidence>
<reference evidence="17" key="1">
    <citation type="journal article" date="2019" name="Toxins">
        <title>Detection of Abrin-Like and Prepropulchellin-Like Toxin Genes and Transcripts Using Whole Genome Sequencing and Full-Length Transcript Sequencing of Abrus precatorius.</title>
        <authorList>
            <person name="Hovde B.T."/>
            <person name="Daligault H.E."/>
            <person name="Hanschen E.R."/>
            <person name="Kunde Y.A."/>
            <person name="Johnson M.B."/>
            <person name="Starkenburg S.R."/>
            <person name="Johnson S.L."/>
        </authorList>
    </citation>
    <scope>NUCLEOTIDE SEQUENCE [LARGE SCALE GENOMIC DNA]</scope>
</reference>